<feature type="domain" description="HAMP" evidence="7">
    <location>
        <begin position="213"/>
        <end position="265"/>
    </location>
</feature>
<evidence type="ECO:0000313" key="8">
    <source>
        <dbReference type="EMBL" id="ABF40673.1"/>
    </source>
</evidence>
<dbReference type="PANTHER" id="PTHR32089">
    <property type="entry name" value="METHYL-ACCEPTING CHEMOTAXIS PROTEIN MCPB"/>
    <property type="match status" value="1"/>
</dbReference>
<dbReference type="Pfam" id="PF00672">
    <property type="entry name" value="HAMP"/>
    <property type="match status" value="1"/>
</dbReference>
<keyword evidence="9" id="KW-1185">Reference proteome</keyword>
<evidence type="ECO:0000256" key="4">
    <source>
        <dbReference type="SAM" id="MobiDB-lite"/>
    </source>
</evidence>
<dbReference type="Pfam" id="PF00015">
    <property type="entry name" value="MCPsignal"/>
    <property type="match status" value="1"/>
</dbReference>
<dbReference type="EnsemblBacteria" id="ABF40673">
    <property type="protein sequence ID" value="ABF40673"/>
    <property type="gene ID" value="Acid345_1672"/>
</dbReference>
<dbReference type="Pfam" id="PF18575">
    <property type="entry name" value="HAMP_N3"/>
    <property type="match status" value="1"/>
</dbReference>
<gene>
    <name evidence="8" type="ordered locus">Acid345_1672</name>
</gene>
<dbReference type="InterPro" id="IPR004090">
    <property type="entry name" value="Chemotax_Me-accpt_rcpt"/>
</dbReference>
<dbReference type="CDD" id="cd17528">
    <property type="entry name" value="HAMP_III"/>
    <property type="match status" value="1"/>
</dbReference>
<dbReference type="GO" id="GO:0016020">
    <property type="term" value="C:membrane"/>
    <property type="evidence" value="ECO:0007669"/>
    <property type="project" value="InterPro"/>
</dbReference>
<keyword evidence="5" id="KW-1133">Transmembrane helix</keyword>
<evidence type="ECO:0000256" key="1">
    <source>
        <dbReference type="ARBA" id="ARBA00023224"/>
    </source>
</evidence>
<dbReference type="InterPro" id="IPR003660">
    <property type="entry name" value="HAMP_dom"/>
</dbReference>
<dbReference type="STRING" id="204669.Acid345_1672"/>
<feature type="region of interest" description="Disordered" evidence="4">
    <location>
        <begin position="885"/>
        <end position="904"/>
    </location>
</feature>
<dbReference type="KEGG" id="aba:Acid345_1672"/>
<dbReference type="Pfam" id="PF08448">
    <property type="entry name" value="PAS_4"/>
    <property type="match status" value="1"/>
</dbReference>
<keyword evidence="1 3" id="KW-0807">Transducer</keyword>
<dbReference type="SUPFAM" id="SSF58104">
    <property type="entry name" value="Methyl-accepting chemotaxis protein (MCP) signaling domain"/>
    <property type="match status" value="1"/>
</dbReference>
<dbReference type="SUPFAM" id="SSF55785">
    <property type="entry name" value="PYP-like sensor domain (PAS domain)"/>
    <property type="match status" value="1"/>
</dbReference>
<dbReference type="PROSITE" id="PS50885">
    <property type="entry name" value="HAMP"/>
    <property type="match status" value="1"/>
</dbReference>
<feature type="domain" description="Methyl-accepting transducer" evidence="6">
    <location>
        <begin position="614"/>
        <end position="867"/>
    </location>
</feature>
<accession>Q1IR27</accession>
<dbReference type="HOGENOM" id="CLU_320737_0_0_0"/>
<dbReference type="SMART" id="SM00304">
    <property type="entry name" value="HAMP"/>
    <property type="match status" value="2"/>
</dbReference>
<dbReference type="Proteomes" id="UP000002432">
    <property type="component" value="Chromosome"/>
</dbReference>
<dbReference type="Pfam" id="PF18947">
    <property type="entry name" value="HAMP_2"/>
    <property type="match status" value="1"/>
</dbReference>
<dbReference type="Gene3D" id="1.10.287.950">
    <property type="entry name" value="Methyl-accepting chemotaxis protein"/>
    <property type="match status" value="1"/>
</dbReference>
<evidence type="ECO:0000259" key="6">
    <source>
        <dbReference type="PROSITE" id="PS50111"/>
    </source>
</evidence>
<dbReference type="RefSeq" id="WP_011522475.1">
    <property type="nucleotide sequence ID" value="NC_008009.1"/>
</dbReference>
<name>Q1IR27_KORVE</name>
<dbReference type="GO" id="GO:0004888">
    <property type="term" value="F:transmembrane signaling receptor activity"/>
    <property type="evidence" value="ECO:0007669"/>
    <property type="project" value="InterPro"/>
</dbReference>
<dbReference type="Gene3D" id="3.30.450.20">
    <property type="entry name" value="PAS domain"/>
    <property type="match status" value="1"/>
</dbReference>
<keyword evidence="5" id="KW-0812">Transmembrane</keyword>
<dbReference type="CDD" id="cd17527">
    <property type="entry name" value="HAMP_II"/>
    <property type="match status" value="1"/>
</dbReference>
<dbReference type="InterPro" id="IPR035965">
    <property type="entry name" value="PAS-like_dom_sf"/>
</dbReference>
<dbReference type="Gene3D" id="1.10.8.500">
    <property type="entry name" value="HAMP domain in histidine kinase"/>
    <property type="match status" value="1"/>
</dbReference>
<organism evidence="8 9">
    <name type="scientific">Koribacter versatilis (strain Ellin345)</name>
    <dbReference type="NCBI Taxonomy" id="204669"/>
    <lineage>
        <taxon>Bacteria</taxon>
        <taxon>Pseudomonadati</taxon>
        <taxon>Acidobacteriota</taxon>
        <taxon>Terriglobia</taxon>
        <taxon>Terriglobales</taxon>
        <taxon>Candidatus Korobacteraceae</taxon>
        <taxon>Candidatus Korobacter</taxon>
    </lineage>
</organism>
<dbReference type="GO" id="GO:0006935">
    <property type="term" value="P:chemotaxis"/>
    <property type="evidence" value="ECO:0007669"/>
    <property type="project" value="InterPro"/>
</dbReference>
<protein>
    <submittedName>
        <fullName evidence="8">Methyl-accepting chemotaxis sensory transducer</fullName>
    </submittedName>
</protein>
<dbReference type="eggNOG" id="COG2972">
    <property type="taxonomic scope" value="Bacteria"/>
</dbReference>
<dbReference type="SUPFAM" id="SSF158472">
    <property type="entry name" value="HAMP domain-like"/>
    <property type="match status" value="1"/>
</dbReference>
<dbReference type="InterPro" id="IPR024478">
    <property type="entry name" value="HlyB_4HB_MCP"/>
</dbReference>
<dbReference type="eggNOG" id="COG0840">
    <property type="taxonomic scope" value="Bacteria"/>
</dbReference>
<dbReference type="PANTHER" id="PTHR32089:SF112">
    <property type="entry name" value="LYSOZYME-LIKE PROTEIN-RELATED"/>
    <property type="match status" value="1"/>
</dbReference>
<feature type="transmembrane region" description="Helical" evidence="5">
    <location>
        <begin position="193"/>
        <end position="211"/>
    </location>
</feature>
<dbReference type="SMART" id="SM00283">
    <property type="entry name" value="MA"/>
    <property type="match status" value="1"/>
</dbReference>
<reference evidence="8 9" key="1">
    <citation type="journal article" date="2009" name="Appl. Environ. Microbiol.">
        <title>Three genomes from the phylum Acidobacteria provide insight into the lifestyles of these microorganisms in soils.</title>
        <authorList>
            <person name="Ward N.L."/>
            <person name="Challacombe J.F."/>
            <person name="Janssen P.H."/>
            <person name="Henrissat B."/>
            <person name="Coutinho P.M."/>
            <person name="Wu M."/>
            <person name="Xie G."/>
            <person name="Haft D.H."/>
            <person name="Sait M."/>
            <person name="Badger J."/>
            <person name="Barabote R.D."/>
            <person name="Bradley B."/>
            <person name="Brettin T.S."/>
            <person name="Brinkac L.M."/>
            <person name="Bruce D."/>
            <person name="Creasy T."/>
            <person name="Daugherty S.C."/>
            <person name="Davidsen T.M."/>
            <person name="DeBoy R.T."/>
            <person name="Detter J.C."/>
            <person name="Dodson R.J."/>
            <person name="Durkin A.S."/>
            <person name="Ganapathy A."/>
            <person name="Gwinn-Giglio M."/>
            <person name="Han C.S."/>
            <person name="Khouri H."/>
            <person name="Kiss H."/>
            <person name="Kothari S.P."/>
            <person name="Madupu R."/>
            <person name="Nelson K.E."/>
            <person name="Nelson W.C."/>
            <person name="Paulsen I."/>
            <person name="Penn K."/>
            <person name="Ren Q."/>
            <person name="Rosovitz M.J."/>
            <person name="Selengut J.D."/>
            <person name="Shrivastava S."/>
            <person name="Sullivan S.A."/>
            <person name="Tapia R."/>
            <person name="Thompson L.S."/>
            <person name="Watkins K.L."/>
            <person name="Yang Q."/>
            <person name="Yu C."/>
            <person name="Zafar N."/>
            <person name="Zhou L."/>
            <person name="Kuske C.R."/>
        </authorList>
    </citation>
    <scope>NUCLEOTIDE SEQUENCE [LARGE SCALE GENOMIC DNA]</scope>
    <source>
        <strain evidence="8 9">Ellin345</strain>
    </source>
</reference>
<comment type="similarity">
    <text evidence="2">Belongs to the methyl-accepting chemotaxis (MCP) protein family.</text>
</comment>
<feature type="transmembrane region" description="Helical" evidence="5">
    <location>
        <begin position="13"/>
        <end position="32"/>
    </location>
</feature>
<keyword evidence="5" id="KW-0472">Membrane</keyword>
<dbReference type="GO" id="GO:0007165">
    <property type="term" value="P:signal transduction"/>
    <property type="evidence" value="ECO:0007669"/>
    <property type="project" value="UniProtKB-KW"/>
</dbReference>
<dbReference type="PROSITE" id="PS50111">
    <property type="entry name" value="CHEMOTAXIS_TRANSDUC_2"/>
    <property type="match status" value="1"/>
</dbReference>
<dbReference type="CDD" id="cd06225">
    <property type="entry name" value="HAMP"/>
    <property type="match status" value="1"/>
</dbReference>
<evidence type="ECO:0000256" key="5">
    <source>
        <dbReference type="SAM" id="Phobius"/>
    </source>
</evidence>
<sequence>MNWFYNLKLSSKLLLSFLLVAGIAAIIGYVGLSSTNRVNSGSHEMYANAFVPVRELAASRGSFLDARIRSRSVLSVESREERRREYDSFKADLQASNDHLSKYLATDLSPAEKPIATQLQALLAEYLQTTAPALDLAMDGKDHDAEKVLNGRTRAAAAEAVDAYQKLVDINVEIGEKREKENSALAASATQQIVGFMVFGVFAAIALGWFLTRLIVGPVRELQATATKLAAGDVEVDIKANTNDELGKLAQSIAALAATIKDRAQAAQHIAQGDLQLQIKPASDKDVLAKSLQSLVDTLNGLMQEMSTMSSAHDAGDIDAAINAAKFQGAYQMVASGINNMVAGHIVVKKKAMACLAEFGRGNFEAPLERFPGKKAFINDTIEQVRANLKSLIADTNTLSDAAIQGRLGTRADATRHQGDFRKIVQGVNYTLDTIVGKFDAIPKPIQFIDSQFKVQYMNKAGLELMGKSAESAIGSRCSYNTSACGTEKCTCAQAMKIDGLTRIETQARIQGKQYDFTCCAVPLKDGNGRTIGAFELMDDESLIKTTMRKADKVGDYRARQAQKLSDALKELAQGNLNALMVTDASDADTDEARKTYEVISDAFAKSAAAFRGAMMDIGRTTEALLEAATMLNNVSQQMTASADETATQANVVSAASEQVSRNVQTVASGADQMGASIKEIAKNTAEATRVANSAVQTAEATNQNIGKLGQSSAEIGQVIKVITSIAQQTNLLALNATIEAARAGEAGKGFAVVANEVKELAKETAKATEDIGRKIEAIQTDTTGAVSAIAEIGAVINQISDIQTTIASAVEEQSVTSNEISRNLAEAAKGNVDITRNVTGVAEAARVTTTGAAETQKSAKSLERMAVELKKLVSRFKYDGEQNSRSLAVSSRADRMPATSMIQ</sequence>
<dbReference type="InterPro" id="IPR013656">
    <property type="entry name" value="PAS_4"/>
</dbReference>
<evidence type="ECO:0000256" key="2">
    <source>
        <dbReference type="ARBA" id="ARBA00029447"/>
    </source>
</evidence>
<proteinExistence type="inferred from homology"/>
<dbReference type="Pfam" id="PF12729">
    <property type="entry name" value="4HB_MCP_1"/>
    <property type="match status" value="1"/>
</dbReference>
<dbReference type="PRINTS" id="PR00260">
    <property type="entry name" value="CHEMTRNSDUCR"/>
</dbReference>
<dbReference type="OrthoDB" id="107771at2"/>
<dbReference type="InterPro" id="IPR004089">
    <property type="entry name" value="MCPsignal_dom"/>
</dbReference>
<evidence type="ECO:0000256" key="3">
    <source>
        <dbReference type="PROSITE-ProRule" id="PRU00284"/>
    </source>
</evidence>
<dbReference type="AlphaFoldDB" id="Q1IR27"/>
<evidence type="ECO:0000259" key="7">
    <source>
        <dbReference type="PROSITE" id="PS50885"/>
    </source>
</evidence>
<dbReference type="InterPro" id="IPR041395">
    <property type="entry name" value="McpB_HAMP_3rd"/>
</dbReference>
<dbReference type="EMBL" id="CP000360">
    <property type="protein sequence ID" value="ABF40673.1"/>
    <property type="molecule type" value="Genomic_DNA"/>
</dbReference>
<dbReference type="Gene3D" id="1.20.120.1530">
    <property type="match status" value="2"/>
</dbReference>
<evidence type="ECO:0000313" key="9">
    <source>
        <dbReference type="Proteomes" id="UP000002432"/>
    </source>
</evidence>